<sequence length="347" mass="37288">MLRSSDHSDVPRADSTSSGNAGPRDSAARPLAVLAARLGRGLLMPTVLATAVVGCSSTGDQYSEHERDLANSDLGRIPNAEVIISSDQPIGQFLAAIDVRIQLWMTLKASGKAKDDRRRESLEAEIQRFVSVRADELVFELESGPLRNRWIAAAGLGFARDEEVLGPLLAALGDSNRDVVGQALFGLGIRADADTPLDPLLEELRSAFEGYVRVNAAYAIYRVARAGGRDADVGPALRRALLDSEAPVRVQAARTLGVIVDSDAVDDLGGLLSDPVDMVFLSALDALSALAVGDISLEGPVARELVTALDEAPTTRREFLRREAAKLARNDYGGDMKYWRRWAFGLP</sequence>
<proteinExistence type="predicted"/>
<dbReference type="Proteomes" id="UP000316921">
    <property type="component" value="Chromosome"/>
</dbReference>
<dbReference type="Gene3D" id="1.25.10.10">
    <property type="entry name" value="Leucine-rich Repeat Variant"/>
    <property type="match status" value="1"/>
</dbReference>
<protein>
    <submittedName>
        <fullName evidence="2">HEAT repeat protein</fullName>
    </submittedName>
</protein>
<organism evidence="2 3">
    <name type="scientific">Engelhardtia mirabilis</name>
    <dbReference type="NCBI Taxonomy" id="2528011"/>
    <lineage>
        <taxon>Bacteria</taxon>
        <taxon>Pseudomonadati</taxon>
        <taxon>Planctomycetota</taxon>
        <taxon>Planctomycetia</taxon>
        <taxon>Planctomycetia incertae sedis</taxon>
        <taxon>Engelhardtia</taxon>
    </lineage>
</organism>
<dbReference type="InterPro" id="IPR004155">
    <property type="entry name" value="PBS_lyase_HEAT"/>
</dbReference>
<reference evidence="2 3" key="1">
    <citation type="submission" date="2019-02" db="EMBL/GenBank/DDBJ databases">
        <title>Deep-cultivation of Planctomycetes and their phenomic and genomic characterization uncovers novel biology.</title>
        <authorList>
            <person name="Wiegand S."/>
            <person name="Jogler M."/>
            <person name="Boedeker C."/>
            <person name="Pinto D."/>
            <person name="Vollmers J."/>
            <person name="Rivas-Marin E."/>
            <person name="Kohn T."/>
            <person name="Peeters S.H."/>
            <person name="Heuer A."/>
            <person name="Rast P."/>
            <person name="Oberbeckmann S."/>
            <person name="Bunk B."/>
            <person name="Jeske O."/>
            <person name="Meyerdierks A."/>
            <person name="Storesund J.E."/>
            <person name="Kallscheuer N."/>
            <person name="Luecker S."/>
            <person name="Lage O.M."/>
            <person name="Pohl T."/>
            <person name="Merkel B.J."/>
            <person name="Hornburger P."/>
            <person name="Mueller R.-W."/>
            <person name="Bruemmer F."/>
            <person name="Labrenz M."/>
            <person name="Spormann A.M."/>
            <person name="Op den Camp H."/>
            <person name="Overmann J."/>
            <person name="Amann R."/>
            <person name="Jetten M.S.M."/>
            <person name="Mascher T."/>
            <person name="Medema M.H."/>
            <person name="Devos D.P."/>
            <person name="Kaster A.-K."/>
            <person name="Ovreas L."/>
            <person name="Rohde M."/>
            <person name="Galperin M.Y."/>
            <person name="Jogler C."/>
        </authorList>
    </citation>
    <scope>NUCLEOTIDE SEQUENCE [LARGE SCALE GENOMIC DNA]</scope>
    <source>
        <strain evidence="2 3">Pla133</strain>
    </source>
</reference>
<dbReference type="InterPro" id="IPR011989">
    <property type="entry name" value="ARM-like"/>
</dbReference>
<dbReference type="AlphaFoldDB" id="A0A518BIW8"/>
<feature type="compositionally biased region" description="Basic and acidic residues" evidence="1">
    <location>
        <begin position="1"/>
        <end position="12"/>
    </location>
</feature>
<gene>
    <name evidence="2" type="ORF">Pla133_19940</name>
</gene>
<dbReference type="KEGG" id="pbap:Pla133_19940"/>
<name>A0A518BIW8_9BACT</name>
<keyword evidence="3" id="KW-1185">Reference proteome</keyword>
<evidence type="ECO:0000313" key="3">
    <source>
        <dbReference type="Proteomes" id="UP000316921"/>
    </source>
</evidence>
<dbReference type="InterPro" id="IPR016024">
    <property type="entry name" value="ARM-type_fold"/>
</dbReference>
<evidence type="ECO:0000256" key="1">
    <source>
        <dbReference type="SAM" id="MobiDB-lite"/>
    </source>
</evidence>
<dbReference type="Pfam" id="PF13646">
    <property type="entry name" value="HEAT_2"/>
    <property type="match status" value="1"/>
</dbReference>
<dbReference type="SMART" id="SM00567">
    <property type="entry name" value="EZ_HEAT"/>
    <property type="match status" value="3"/>
</dbReference>
<evidence type="ECO:0000313" key="2">
    <source>
        <dbReference type="EMBL" id="QDU66918.1"/>
    </source>
</evidence>
<dbReference type="RefSeq" id="WP_145064719.1">
    <property type="nucleotide sequence ID" value="NZ_CP036287.1"/>
</dbReference>
<feature type="region of interest" description="Disordered" evidence="1">
    <location>
        <begin position="1"/>
        <end position="26"/>
    </location>
</feature>
<dbReference type="EMBL" id="CP036287">
    <property type="protein sequence ID" value="QDU66918.1"/>
    <property type="molecule type" value="Genomic_DNA"/>
</dbReference>
<dbReference type="SUPFAM" id="SSF48371">
    <property type="entry name" value="ARM repeat"/>
    <property type="match status" value="1"/>
</dbReference>
<accession>A0A518BIW8</accession>